<proteinExistence type="predicted"/>
<comment type="caution">
    <text evidence="2">The sequence shown here is derived from an EMBL/GenBank/DDBJ whole genome shotgun (WGS) entry which is preliminary data.</text>
</comment>
<reference evidence="3" key="1">
    <citation type="submission" date="2017-09" db="EMBL/GenBank/DDBJ databases">
        <title>Depth-based differentiation of microbial function through sediment-hosted aquifers and enrichment of novel symbionts in the deep terrestrial subsurface.</title>
        <authorList>
            <person name="Probst A.J."/>
            <person name="Ladd B."/>
            <person name="Jarett J.K."/>
            <person name="Geller-Mcgrath D.E."/>
            <person name="Sieber C.M.K."/>
            <person name="Emerson J.B."/>
            <person name="Anantharaman K."/>
            <person name="Thomas B.C."/>
            <person name="Malmstrom R."/>
            <person name="Stieglmeier M."/>
            <person name="Klingl A."/>
            <person name="Woyke T."/>
            <person name="Ryan C.M."/>
            <person name="Banfield J.F."/>
        </authorList>
    </citation>
    <scope>NUCLEOTIDE SEQUENCE [LARGE SCALE GENOMIC DNA]</scope>
</reference>
<sequence length="85" mass="9392">MIAYVKSVKKKIAQFNFKTSNYKFLHSDIKDTSAPYFKAAAMTKRARESSVGEASPKKPFTAEGGISPHYQGEGKESCNALDLSR</sequence>
<name>A0A2M6WZZ7_9BACT</name>
<evidence type="ECO:0000313" key="2">
    <source>
        <dbReference type="EMBL" id="PIT98327.1"/>
    </source>
</evidence>
<protein>
    <submittedName>
        <fullName evidence="2">Uncharacterized protein</fullName>
    </submittedName>
</protein>
<feature type="region of interest" description="Disordered" evidence="1">
    <location>
        <begin position="46"/>
        <end position="85"/>
    </location>
</feature>
<evidence type="ECO:0000313" key="3">
    <source>
        <dbReference type="Proteomes" id="UP000230731"/>
    </source>
</evidence>
<gene>
    <name evidence="2" type="ORF">COT71_01290</name>
</gene>
<dbReference type="EMBL" id="PEZP01000015">
    <property type="protein sequence ID" value="PIT98327.1"/>
    <property type="molecule type" value="Genomic_DNA"/>
</dbReference>
<evidence type="ECO:0000256" key="1">
    <source>
        <dbReference type="SAM" id="MobiDB-lite"/>
    </source>
</evidence>
<dbReference type="AlphaFoldDB" id="A0A2M6WZZ7"/>
<accession>A0A2M6WZZ7</accession>
<organism evidence="2 3">
    <name type="scientific">Candidatus Andersenbacteria bacterium CG10_big_fil_rev_8_21_14_0_10_54_11</name>
    <dbReference type="NCBI Taxonomy" id="1974485"/>
    <lineage>
        <taxon>Bacteria</taxon>
        <taxon>Candidatus Anderseniibacteriota</taxon>
    </lineage>
</organism>
<dbReference type="Proteomes" id="UP000230731">
    <property type="component" value="Unassembled WGS sequence"/>
</dbReference>